<evidence type="ECO:0000256" key="1">
    <source>
        <dbReference type="SAM" id="MobiDB-lite"/>
    </source>
</evidence>
<dbReference type="OrthoDB" id="2284905at2759"/>
<keyword evidence="2" id="KW-0812">Transmembrane</keyword>
<evidence type="ECO:0000256" key="2">
    <source>
        <dbReference type="SAM" id="Phobius"/>
    </source>
</evidence>
<name>I1BR46_RHIO9</name>
<dbReference type="VEuPathDB" id="FungiDB:RO3G_03380"/>
<evidence type="ECO:0000313" key="3">
    <source>
        <dbReference type="EMBL" id="EIE78676.1"/>
    </source>
</evidence>
<dbReference type="AlphaFoldDB" id="I1BR46"/>
<dbReference type="OMA" id="GRFKIVW"/>
<keyword evidence="4" id="KW-1185">Reference proteome</keyword>
<dbReference type="InParanoid" id="I1BR46"/>
<dbReference type="eggNOG" id="ENOG502RB25">
    <property type="taxonomic scope" value="Eukaryota"/>
</dbReference>
<proteinExistence type="predicted"/>
<feature type="compositionally biased region" description="Acidic residues" evidence="1">
    <location>
        <begin position="98"/>
        <end position="107"/>
    </location>
</feature>
<accession>I1BR46</accession>
<evidence type="ECO:0000313" key="4">
    <source>
        <dbReference type="Proteomes" id="UP000009138"/>
    </source>
</evidence>
<reference evidence="3 4" key="1">
    <citation type="journal article" date="2009" name="PLoS Genet.">
        <title>Genomic analysis of the basal lineage fungus Rhizopus oryzae reveals a whole-genome duplication.</title>
        <authorList>
            <person name="Ma L.-J."/>
            <person name="Ibrahim A.S."/>
            <person name="Skory C."/>
            <person name="Grabherr M.G."/>
            <person name="Burger G."/>
            <person name="Butler M."/>
            <person name="Elias M."/>
            <person name="Idnurm A."/>
            <person name="Lang B.F."/>
            <person name="Sone T."/>
            <person name="Abe A."/>
            <person name="Calvo S.E."/>
            <person name="Corrochano L.M."/>
            <person name="Engels R."/>
            <person name="Fu J."/>
            <person name="Hansberg W."/>
            <person name="Kim J.-M."/>
            <person name="Kodira C.D."/>
            <person name="Koehrsen M.J."/>
            <person name="Liu B."/>
            <person name="Miranda-Saavedra D."/>
            <person name="O'Leary S."/>
            <person name="Ortiz-Castellanos L."/>
            <person name="Poulter R."/>
            <person name="Rodriguez-Romero J."/>
            <person name="Ruiz-Herrera J."/>
            <person name="Shen Y.-Q."/>
            <person name="Zeng Q."/>
            <person name="Galagan J."/>
            <person name="Birren B.W."/>
            <person name="Cuomo C.A."/>
            <person name="Wickes B.L."/>
        </authorList>
    </citation>
    <scope>NUCLEOTIDE SEQUENCE [LARGE SCALE GENOMIC DNA]</scope>
    <source>
        <strain evidence="4">RA 99-880 / ATCC MYA-4621 / FGSC 9543 / NRRL 43880</strain>
    </source>
</reference>
<dbReference type="EMBL" id="CH476733">
    <property type="protein sequence ID" value="EIE78676.1"/>
    <property type="molecule type" value="Genomic_DNA"/>
</dbReference>
<organism evidence="3 4">
    <name type="scientific">Rhizopus delemar (strain RA 99-880 / ATCC MYA-4621 / FGSC 9543 / NRRL 43880)</name>
    <name type="common">Mucormycosis agent</name>
    <name type="synonym">Rhizopus arrhizus var. delemar</name>
    <dbReference type="NCBI Taxonomy" id="246409"/>
    <lineage>
        <taxon>Eukaryota</taxon>
        <taxon>Fungi</taxon>
        <taxon>Fungi incertae sedis</taxon>
        <taxon>Mucoromycota</taxon>
        <taxon>Mucoromycotina</taxon>
        <taxon>Mucoromycetes</taxon>
        <taxon>Mucorales</taxon>
        <taxon>Mucorineae</taxon>
        <taxon>Rhizopodaceae</taxon>
        <taxon>Rhizopus</taxon>
    </lineage>
</organism>
<feature type="region of interest" description="Disordered" evidence="1">
    <location>
        <begin position="93"/>
        <end position="114"/>
    </location>
</feature>
<gene>
    <name evidence="3" type="ORF">RO3G_03380</name>
</gene>
<sequence>MISPFSFLSFVFLPFCFLMLLYHNNPQCFDTNKWKRKFNFTLKLYRNHPHYRNGSATAKAAATEKFIRKNMKETIISEDLTASQFANLTGIKTKRDDEESSSDDDADSTSTSTSQPLTIWDSHFWLDRRFKHSIPISQSQPCISSIPLTRHRSEPTVIQKGRFKIIWGMDDNEPMVTTTKSNCVEWKRKKNM</sequence>
<dbReference type="Proteomes" id="UP000009138">
    <property type="component" value="Unassembled WGS sequence"/>
</dbReference>
<dbReference type="GeneID" id="93610352"/>
<feature type="transmembrane region" description="Helical" evidence="2">
    <location>
        <begin position="6"/>
        <end position="23"/>
    </location>
</feature>
<dbReference type="RefSeq" id="XP_067514072.1">
    <property type="nucleotide sequence ID" value="XM_067657971.1"/>
</dbReference>
<keyword evidence="2" id="KW-1133">Transmembrane helix</keyword>
<protein>
    <submittedName>
        <fullName evidence="3">Uncharacterized protein</fullName>
    </submittedName>
</protein>
<keyword evidence="2" id="KW-0472">Membrane</keyword>